<keyword evidence="2" id="KW-1185">Reference proteome</keyword>
<comment type="caution">
    <text evidence="1">The sequence shown here is derived from an EMBL/GenBank/DDBJ whole genome shotgun (WGS) entry which is preliminary data.</text>
</comment>
<accession>A0A7X6ID25</accession>
<dbReference type="EMBL" id="VTOW01000007">
    <property type="protein sequence ID" value="NKE73436.1"/>
    <property type="molecule type" value="Genomic_DNA"/>
</dbReference>
<dbReference type="AlphaFoldDB" id="A0A7X6ID25"/>
<proteinExistence type="predicted"/>
<evidence type="ECO:0000313" key="2">
    <source>
        <dbReference type="Proteomes" id="UP000534783"/>
    </source>
</evidence>
<reference evidence="1 2" key="1">
    <citation type="journal article" date="2020" name="Nature">
        <title>Bacterial chemolithoautotrophy via manganese oxidation.</title>
        <authorList>
            <person name="Yu H."/>
            <person name="Leadbetter J.R."/>
        </authorList>
    </citation>
    <scope>NUCLEOTIDE SEQUENCE [LARGE SCALE GENOMIC DNA]</scope>
    <source>
        <strain evidence="1 2">Mn-1</strain>
    </source>
</reference>
<protein>
    <submittedName>
        <fullName evidence="1">Uncharacterized protein</fullName>
    </submittedName>
</protein>
<organism evidence="1 2">
    <name type="scientific">Candidatus Manganitrophus noduliformans</name>
    <dbReference type="NCBI Taxonomy" id="2606439"/>
    <lineage>
        <taxon>Bacteria</taxon>
        <taxon>Pseudomonadati</taxon>
        <taxon>Nitrospirota</taxon>
        <taxon>Nitrospiria</taxon>
        <taxon>Candidatus Troglogloeales</taxon>
        <taxon>Candidatus Manganitrophaceae</taxon>
        <taxon>Candidatus Manganitrophus</taxon>
    </lineage>
</organism>
<sequence length="93" mass="10364">MQPDETENALARLELIKARLISLVQSSFRSDASGENRINDEDYRSILKCISEIEALLETAPINPEQKELARTALISAKEILLSARLVHGKSTE</sequence>
<dbReference type="Proteomes" id="UP000534783">
    <property type="component" value="Unassembled WGS sequence"/>
</dbReference>
<dbReference type="RefSeq" id="WP_168063392.1">
    <property type="nucleotide sequence ID" value="NZ_VTOW01000007.1"/>
</dbReference>
<gene>
    <name evidence="1" type="ORF">MNODULE_21995</name>
</gene>
<name>A0A7X6ID25_9BACT</name>
<evidence type="ECO:0000313" key="1">
    <source>
        <dbReference type="EMBL" id="NKE73436.1"/>
    </source>
</evidence>